<keyword evidence="2" id="KW-1133">Transmembrane helix</keyword>
<keyword evidence="2" id="KW-0812">Transmembrane</keyword>
<feature type="region of interest" description="Disordered" evidence="1">
    <location>
        <begin position="1"/>
        <end position="21"/>
    </location>
</feature>
<dbReference type="OrthoDB" id="8523687at2"/>
<sequence length="466" mass="48782">MTEPATQASSRSATEPHARQPKTGIQRGALTGWLLFAAALSSIAGALSGLVPPQVPGALAWAAGLLLFRRLGGLQRIQVLLMLSVGAAGLLQAAYQGELLIYGAQALANSQVLIAMLVAVGFLRLVAVPAAAGNSTGNTGHTDSTNPVSLPRGRAALWKTLLGTHLFGAAINFSALTIIGDRLHSAHPLQPLQAIALSRGFSLAALWSPFFVAMGIALTLAPGSSLLPMSLGGLSVALPALLLAGYCLARRKESPDFAGYPIQPEALRIPLVLVLLVMAGHQLLPWLGILSLITICGLSLPLLLLLYQSRHQGARRYRQHIEQAVPGMHGELLLFLAAGVLMAGISALVHYSGIELSLQHFGAAEAAGLVGLSALAAIFGIHPVITVSSLAGMLMPVVTDPNLLGLSILMSWSLGVVVSPCSGTHLAMQGRFGINAFRFFGWNWRFGLGLYGLCCLVLFGYEALFS</sequence>
<evidence type="ECO:0008006" key="5">
    <source>
        <dbReference type="Google" id="ProtNLM"/>
    </source>
</evidence>
<dbReference type="RefSeq" id="WP_067380216.1">
    <property type="nucleotide sequence ID" value="NZ_CP015839.1"/>
</dbReference>
<proteinExistence type="predicted"/>
<dbReference type="STRING" id="1821621.A8C75_07540"/>
<keyword evidence="2" id="KW-0472">Membrane</keyword>
<protein>
    <recommendedName>
        <fullName evidence="5">Citrate transporter-like domain-containing protein</fullName>
    </recommendedName>
</protein>
<dbReference type="EMBL" id="CP015839">
    <property type="protein sequence ID" value="ANG62357.1"/>
    <property type="molecule type" value="Genomic_DNA"/>
</dbReference>
<feature type="transmembrane region" description="Helical" evidence="2">
    <location>
        <begin position="369"/>
        <end position="391"/>
    </location>
</feature>
<feature type="transmembrane region" description="Helical" evidence="2">
    <location>
        <begin position="448"/>
        <end position="465"/>
    </location>
</feature>
<reference evidence="4" key="1">
    <citation type="submission" date="2016-05" db="EMBL/GenBank/DDBJ databases">
        <authorList>
            <person name="Baek K."/>
            <person name="Yang S.-J."/>
        </authorList>
    </citation>
    <scope>NUCLEOTIDE SEQUENCE [LARGE SCALE GENOMIC DNA]</scope>
    <source>
        <strain evidence="4">ST58-10</strain>
    </source>
</reference>
<feature type="compositionally biased region" description="Polar residues" evidence="1">
    <location>
        <begin position="1"/>
        <end position="13"/>
    </location>
</feature>
<name>A0A1A9EWX6_9GAMM</name>
<evidence type="ECO:0000313" key="4">
    <source>
        <dbReference type="Proteomes" id="UP000078070"/>
    </source>
</evidence>
<feature type="transmembrane region" description="Helical" evidence="2">
    <location>
        <begin position="29"/>
        <end position="51"/>
    </location>
</feature>
<feature type="transmembrane region" description="Helical" evidence="2">
    <location>
        <begin position="328"/>
        <end position="349"/>
    </location>
</feature>
<feature type="transmembrane region" description="Helical" evidence="2">
    <location>
        <begin position="226"/>
        <end position="246"/>
    </location>
</feature>
<reference evidence="3 4" key="2">
    <citation type="journal article" date="2018" name="Int. J. Syst. Evol. Microbiol.">
        <title>Marinobacterium aestuarii sp. nov., a benzene-degrading marine bacterium isolated from estuary sediment.</title>
        <authorList>
            <person name="Bae S.S."/>
            <person name="Jung J."/>
            <person name="Chung D."/>
            <person name="Baek K."/>
        </authorList>
    </citation>
    <scope>NUCLEOTIDE SEQUENCE [LARGE SCALE GENOMIC DNA]</scope>
    <source>
        <strain evidence="3 4">ST58-10</strain>
    </source>
</reference>
<keyword evidence="4" id="KW-1185">Reference proteome</keyword>
<feature type="transmembrane region" description="Helical" evidence="2">
    <location>
        <begin position="266"/>
        <end position="283"/>
    </location>
</feature>
<feature type="transmembrane region" description="Helical" evidence="2">
    <location>
        <begin position="403"/>
        <end position="428"/>
    </location>
</feature>
<dbReference type="AlphaFoldDB" id="A0A1A9EWX6"/>
<feature type="transmembrane region" description="Helical" evidence="2">
    <location>
        <begin position="77"/>
        <end position="95"/>
    </location>
</feature>
<feature type="transmembrane region" description="Helical" evidence="2">
    <location>
        <begin position="289"/>
        <end position="307"/>
    </location>
</feature>
<gene>
    <name evidence="3" type="ORF">A8C75_07540</name>
</gene>
<feature type="transmembrane region" description="Helical" evidence="2">
    <location>
        <begin position="107"/>
        <end position="127"/>
    </location>
</feature>
<evidence type="ECO:0000256" key="1">
    <source>
        <dbReference type="SAM" id="MobiDB-lite"/>
    </source>
</evidence>
<evidence type="ECO:0000256" key="2">
    <source>
        <dbReference type="SAM" id="Phobius"/>
    </source>
</evidence>
<organism evidence="3 4">
    <name type="scientific">Marinobacterium aestuarii</name>
    <dbReference type="NCBI Taxonomy" id="1821621"/>
    <lineage>
        <taxon>Bacteria</taxon>
        <taxon>Pseudomonadati</taxon>
        <taxon>Pseudomonadota</taxon>
        <taxon>Gammaproteobacteria</taxon>
        <taxon>Oceanospirillales</taxon>
        <taxon>Oceanospirillaceae</taxon>
        <taxon>Marinobacterium</taxon>
    </lineage>
</organism>
<dbReference type="Proteomes" id="UP000078070">
    <property type="component" value="Chromosome"/>
</dbReference>
<feature type="transmembrane region" description="Helical" evidence="2">
    <location>
        <begin position="200"/>
        <end position="220"/>
    </location>
</feature>
<accession>A0A1A9EWX6</accession>
<evidence type="ECO:0000313" key="3">
    <source>
        <dbReference type="EMBL" id="ANG62357.1"/>
    </source>
</evidence>
<feature type="transmembrane region" description="Helical" evidence="2">
    <location>
        <begin position="156"/>
        <end position="179"/>
    </location>
</feature>
<dbReference type="KEGG" id="mars:A8C75_07540"/>